<name>A0A0A0KDT8_CUCSA</name>
<accession>A0A0A0KDT8</accession>
<dbReference type="Proteomes" id="UP000029981">
    <property type="component" value="Chromosome 6"/>
</dbReference>
<keyword evidence="2" id="KW-1185">Reference proteome</keyword>
<reference evidence="1 2" key="4">
    <citation type="journal article" date="2011" name="BMC Genomics">
        <title>RNA-Seq improves annotation of protein-coding genes in the cucumber genome.</title>
        <authorList>
            <person name="Li Z."/>
            <person name="Zhang Z."/>
            <person name="Yan P."/>
            <person name="Huang S."/>
            <person name="Fei Z."/>
            <person name="Lin K."/>
        </authorList>
    </citation>
    <scope>NUCLEOTIDE SEQUENCE [LARGE SCALE GENOMIC DNA]</scope>
    <source>
        <strain evidence="2">cv. 9930</strain>
    </source>
</reference>
<dbReference type="InterPro" id="IPR004252">
    <property type="entry name" value="Probable_transposase_24"/>
</dbReference>
<dbReference type="Gramene" id="KGN47718">
    <property type="protein sequence ID" value="KGN47718"/>
    <property type="gene ID" value="Csa_6G383550"/>
</dbReference>
<proteinExistence type="predicted"/>
<protein>
    <submittedName>
        <fullName evidence="1">Uncharacterized protein</fullName>
    </submittedName>
</protein>
<sequence length="124" mass="14276">MREALNILTDEDIINQLNSLKHENIATNEWHGIQIGFVYVIDGREKTSKKFMEANTKARATLPFTHRGYTTTFLFHKKTKESEDGKKLNDMEFFQLTHSSAKKGWVVEAEEKYDVANLLALSLV</sequence>
<evidence type="ECO:0000313" key="1">
    <source>
        <dbReference type="EMBL" id="KGN47718.1"/>
    </source>
</evidence>
<gene>
    <name evidence="1" type="ORF">Csa_6G383550</name>
</gene>
<organism evidence="1 2">
    <name type="scientific">Cucumis sativus</name>
    <name type="common">Cucumber</name>
    <dbReference type="NCBI Taxonomy" id="3659"/>
    <lineage>
        <taxon>Eukaryota</taxon>
        <taxon>Viridiplantae</taxon>
        <taxon>Streptophyta</taxon>
        <taxon>Embryophyta</taxon>
        <taxon>Tracheophyta</taxon>
        <taxon>Spermatophyta</taxon>
        <taxon>Magnoliopsida</taxon>
        <taxon>eudicotyledons</taxon>
        <taxon>Gunneridae</taxon>
        <taxon>Pentapetalae</taxon>
        <taxon>rosids</taxon>
        <taxon>fabids</taxon>
        <taxon>Cucurbitales</taxon>
        <taxon>Cucurbitaceae</taxon>
        <taxon>Benincaseae</taxon>
        <taxon>Cucumis</taxon>
    </lineage>
</organism>
<dbReference type="EMBL" id="CM002927">
    <property type="protein sequence ID" value="KGN47718.1"/>
    <property type="molecule type" value="Genomic_DNA"/>
</dbReference>
<dbReference type="AlphaFoldDB" id="A0A0A0KDT8"/>
<dbReference type="Pfam" id="PF03004">
    <property type="entry name" value="Transposase_24"/>
    <property type="match status" value="1"/>
</dbReference>
<reference evidence="1 2" key="3">
    <citation type="journal article" date="2010" name="BMC Genomics">
        <title>Transcriptome sequencing and comparative analysis of cucumber flowers with different sex types.</title>
        <authorList>
            <person name="Guo S."/>
            <person name="Zheng Y."/>
            <person name="Joung J.G."/>
            <person name="Liu S."/>
            <person name="Zhang Z."/>
            <person name="Crasta O.R."/>
            <person name="Sobral B.W."/>
            <person name="Xu Y."/>
            <person name="Huang S."/>
            <person name="Fei Z."/>
        </authorList>
    </citation>
    <scope>NUCLEOTIDE SEQUENCE [LARGE SCALE GENOMIC DNA]</scope>
    <source>
        <strain evidence="2">cv. 9930</strain>
    </source>
</reference>
<reference evidence="1 2" key="2">
    <citation type="journal article" date="2009" name="PLoS ONE">
        <title>An integrated genetic and cytogenetic map of the cucumber genome.</title>
        <authorList>
            <person name="Ren Y."/>
            <person name="Zhang Z."/>
            <person name="Liu J."/>
            <person name="Staub J.E."/>
            <person name="Han Y."/>
            <person name="Cheng Z."/>
            <person name="Li X."/>
            <person name="Lu J."/>
            <person name="Miao H."/>
            <person name="Kang H."/>
            <person name="Xie B."/>
            <person name="Gu X."/>
            <person name="Wang X."/>
            <person name="Du Y."/>
            <person name="Jin W."/>
            <person name="Huang S."/>
        </authorList>
    </citation>
    <scope>NUCLEOTIDE SEQUENCE [LARGE SCALE GENOMIC DNA]</scope>
    <source>
        <strain evidence="2">cv. 9930</strain>
    </source>
</reference>
<evidence type="ECO:0000313" key="2">
    <source>
        <dbReference type="Proteomes" id="UP000029981"/>
    </source>
</evidence>
<reference evidence="1 2" key="1">
    <citation type="journal article" date="2009" name="Nat. Genet.">
        <title>The genome of the cucumber, Cucumis sativus L.</title>
        <authorList>
            <person name="Huang S."/>
            <person name="Li R."/>
            <person name="Zhang Z."/>
            <person name="Li L."/>
            <person name="Gu X."/>
            <person name="Fan W."/>
            <person name="Lucas W.J."/>
            <person name="Wang X."/>
            <person name="Xie B."/>
            <person name="Ni P."/>
            <person name="Ren Y."/>
            <person name="Zhu H."/>
            <person name="Li J."/>
            <person name="Lin K."/>
            <person name="Jin W."/>
            <person name="Fei Z."/>
            <person name="Li G."/>
            <person name="Staub J."/>
            <person name="Kilian A."/>
            <person name="van der Vossen E.A."/>
            <person name="Wu Y."/>
            <person name="Guo J."/>
            <person name="He J."/>
            <person name="Jia Z."/>
            <person name="Ren Y."/>
            <person name="Tian G."/>
            <person name="Lu Y."/>
            <person name="Ruan J."/>
            <person name="Qian W."/>
            <person name="Wang M."/>
            <person name="Huang Q."/>
            <person name="Li B."/>
            <person name="Xuan Z."/>
            <person name="Cao J."/>
            <person name="Asan"/>
            <person name="Wu Z."/>
            <person name="Zhang J."/>
            <person name="Cai Q."/>
            <person name="Bai Y."/>
            <person name="Zhao B."/>
            <person name="Han Y."/>
            <person name="Li Y."/>
            <person name="Li X."/>
            <person name="Wang S."/>
            <person name="Shi Q."/>
            <person name="Liu S."/>
            <person name="Cho W.K."/>
            <person name="Kim J.Y."/>
            <person name="Xu Y."/>
            <person name="Heller-Uszynska K."/>
            <person name="Miao H."/>
            <person name="Cheng Z."/>
            <person name="Zhang S."/>
            <person name="Wu J."/>
            <person name="Yang Y."/>
            <person name="Kang H."/>
            <person name="Li M."/>
            <person name="Liang H."/>
            <person name="Ren X."/>
            <person name="Shi Z."/>
            <person name="Wen M."/>
            <person name="Jian M."/>
            <person name="Yang H."/>
            <person name="Zhang G."/>
            <person name="Yang Z."/>
            <person name="Chen R."/>
            <person name="Liu S."/>
            <person name="Li J."/>
            <person name="Ma L."/>
            <person name="Liu H."/>
            <person name="Zhou Y."/>
            <person name="Zhao J."/>
            <person name="Fang X."/>
            <person name="Li G."/>
            <person name="Fang L."/>
            <person name="Li Y."/>
            <person name="Liu D."/>
            <person name="Zheng H."/>
            <person name="Zhang Y."/>
            <person name="Qin N."/>
            <person name="Li Z."/>
            <person name="Yang G."/>
            <person name="Yang S."/>
            <person name="Bolund L."/>
            <person name="Kristiansen K."/>
            <person name="Zheng H."/>
            <person name="Li S."/>
            <person name="Zhang X."/>
            <person name="Yang H."/>
            <person name="Wang J."/>
            <person name="Sun R."/>
            <person name="Zhang B."/>
            <person name="Jiang S."/>
            <person name="Wang J."/>
            <person name="Du Y."/>
            <person name="Li S."/>
        </authorList>
    </citation>
    <scope>NUCLEOTIDE SEQUENCE [LARGE SCALE GENOMIC DNA]</scope>
    <source>
        <strain evidence="2">cv. 9930</strain>
    </source>
</reference>